<evidence type="ECO:0000313" key="3">
    <source>
        <dbReference type="Proteomes" id="UP000269115"/>
    </source>
</evidence>
<name>A0A9X8EJF5_PSEPU</name>
<organism evidence="2 3">
    <name type="scientific">Pseudomonas putida</name>
    <name type="common">Arthrobacter siderocapsulatus</name>
    <dbReference type="NCBI Taxonomy" id="303"/>
    <lineage>
        <taxon>Bacteria</taxon>
        <taxon>Pseudomonadati</taxon>
        <taxon>Pseudomonadota</taxon>
        <taxon>Gammaproteobacteria</taxon>
        <taxon>Pseudomonadales</taxon>
        <taxon>Pseudomonadaceae</taxon>
        <taxon>Pseudomonas</taxon>
    </lineage>
</organism>
<comment type="caution">
    <text evidence="2">The sequence shown here is derived from an EMBL/GenBank/DDBJ whole genome shotgun (WGS) entry which is preliminary data.</text>
</comment>
<reference evidence="2 3" key="1">
    <citation type="submission" date="2018-11" db="EMBL/GenBank/DDBJ databases">
        <title>Genomic analyses of the natural microbiome of Caenorhabditis elegans.</title>
        <authorList>
            <person name="Samuel B."/>
        </authorList>
    </citation>
    <scope>NUCLEOTIDE SEQUENCE [LARGE SCALE GENOMIC DNA]</scope>
    <source>
        <strain evidence="2 3">BIGb0473</strain>
    </source>
</reference>
<dbReference type="AlphaFoldDB" id="A0A9X8EJF5"/>
<dbReference type="EMBL" id="RJUR01000014">
    <property type="protein sequence ID" value="ROQ48760.1"/>
    <property type="molecule type" value="Genomic_DNA"/>
</dbReference>
<protein>
    <recommendedName>
        <fullName evidence="1">N-acetyltransferase domain-containing protein</fullName>
    </recommendedName>
</protein>
<dbReference type="SUPFAM" id="SSF55729">
    <property type="entry name" value="Acyl-CoA N-acyltransferases (Nat)"/>
    <property type="match status" value="1"/>
</dbReference>
<gene>
    <name evidence="2" type="ORF">EDF85_3061</name>
</gene>
<dbReference type="InterPro" id="IPR016181">
    <property type="entry name" value="Acyl_CoA_acyltransferase"/>
</dbReference>
<accession>A0A9X8EJF5</accession>
<dbReference type="GeneID" id="87481061"/>
<proteinExistence type="predicted"/>
<dbReference type="InterPro" id="IPR000182">
    <property type="entry name" value="GNAT_dom"/>
</dbReference>
<dbReference type="RefSeq" id="WP_043860598.1">
    <property type="nucleotide sequence ID" value="NZ_LKGZ01000001.1"/>
</dbReference>
<dbReference type="GO" id="GO:0016747">
    <property type="term" value="F:acyltransferase activity, transferring groups other than amino-acyl groups"/>
    <property type="evidence" value="ECO:0007669"/>
    <property type="project" value="InterPro"/>
</dbReference>
<feature type="domain" description="N-acetyltransferase" evidence="1">
    <location>
        <begin position="40"/>
        <end position="205"/>
    </location>
</feature>
<dbReference type="PROSITE" id="PS51186">
    <property type="entry name" value="GNAT"/>
    <property type="match status" value="1"/>
</dbReference>
<evidence type="ECO:0000313" key="2">
    <source>
        <dbReference type="EMBL" id="ROQ48760.1"/>
    </source>
</evidence>
<dbReference type="OrthoDB" id="6975896at2"/>
<evidence type="ECO:0000259" key="1">
    <source>
        <dbReference type="PROSITE" id="PS51186"/>
    </source>
</evidence>
<dbReference type="Proteomes" id="UP000269115">
    <property type="component" value="Unassembled WGS sequence"/>
</dbReference>
<dbReference type="Gene3D" id="3.40.630.30">
    <property type="match status" value="1"/>
</dbReference>
<sequence>MNIVSKFSQRVHQKGLRATLRSAYKRYVFFHWELLWMERDLVSPVPPHTLKPYAPLRVERITVHNVQGFAKHFGDRVETMRELAAEGHTGLMFLDEDSHVVAFIWGSPRHYHDRHYYGCWFPVEPGEFFEFGGELARQYWGTSLSVDLQLALWRAMAEQGCDKVVDVCETHNIPALKLHLRMGYVEQGRVMHVYCLFGRWKFFRETRYSGSRLDALRKPAPRSTTATVS</sequence>